<dbReference type="EMBL" id="LN714477">
    <property type="protein sequence ID" value="CEL64935.1"/>
    <property type="molecule type" value="Genomic_DNA"/>
</dbReference>
<feature type="compositionally biased region" description="Basic and acidic residues" evidence="1">
    <location>
        <begin position="1693"/>
        <end position="1704"/>
    </location>
</feature>
<feature type="region of interest" description="Disordered" evidence="1">
    <location>
        <begin position="2315"/>
        <end position="2390"/>
    </location>
</feature>
<feature type="region of interest" description="Disordered" evidence="1">
    <location>
        <begin position="404"/>
        <end position="486"/>
    </location>
</feature>
<evidence type="ECO:0000256" key="1">
    <source>
        <dbReference type="SAM" id="MobiDB-lite"/>
    </source>
</evidence>
<feature type="region of interest" description="Disordered" evidence="1">
    <location>
        <begin position="1878"/>
        <end position="1909"/>
    </location>
</feature>
<feature type="region of interest" description="Disordered" evidence="1">
    <location>
        <begin position="1251"/>
        <end position="1333"/>
    </location>
</feature>
<feature type="compositionally biased region" description="Basic and acidic residues" evidence="1">
    <location>
        <begin position="326"/>
        <end position="339"/>
    </location>
</feature>
<feature type="region of interest" description="Disordered" evidence="1">
    <location>
        <begin position="146"/>
        <end position="168"/>
    </location>
</feature>
<protein>
    <submittedName>
        <fullName evidence="2">Uncharacterized protein</fullName>
    </submittedName>
</protein>
<feature type="compositionally biased region" description="Basic and acidic residues" evidence="1">
    <location>
        <begin position="873"/>
        <end position="887"/>
    </location>
</feature>
<feature type="compositionally biased region" description="Acidic residues" evidence="1">
    <location>
        <begin position="1109"/>
        <end position="1127"/>
    </location>
</feature>
<organism evidence="2">
    <name type="scientific">Neospora caninum (strain Liverpool)</name>
    <dbReference type="NCBI Taxonomy" id="572307"/>
    <lineage>
        <taxon>Eukaryota</taxon>
        <taxon>Sar</taxon>
        <taxon>Alveolata</taxon>
        <taxon>Apicomplexa</taxon>
        <taxon>Conoidasida</taxon>
        <taxon>Coccidia</taxon>
        <taxon>Eucoccidiorida</taxon>
        <taxon>Eimeriorina</taxon>
        <taxon>Sarcocystidae</taxon>
        <taxon>Neospora</taxon>
    </lineage>
</organism>
<feature type="compositionally biased region" description="Basic and acidic residues" evidence="1">
    <location>
        <begin position="355"/>
        <end position="368"/>
    </location>
</feature>
<feature type="compositionally biased region" description="Basic and acidic residues" evidence="1">
    <location>
        <begin position="1879"/>
        <end position="1889"/>
    </location>
</feature>
<feature type="compositionally biased region" description="Basic and acidic residues" evidence="1">
    <location>
        <begin position="1898"/>
        <end position="1909"/>
    </location>
</feature>
<feature type="region of interest" description="Disordered" evidence="1">
    <location>
        <begin position="771"/>
        <end position="814"/>
    </location>
</feature>
<feature type="region of interest" description="Disordered" evidence="1">
    <location>
        <begin position="1109"/>
        <end position="1128"/>
    </location>
</feature>
<gene>
    <name evidence="2" type="ORF">BN1204_008020</name>
</gene>
<feature type="compositionally biased region" description="Basic and acidic residues" evidence="1">
    <location>
        <begin position="2346"/>
        <end position="2387"/>
    </location>
</feature>
<feature type="compositionally biased region" description="Polar residues" evidence="1">
    <location>
        <begin position="2315"/>
        <end position="2339"/>
    </location>
</feature>
<feature type="compositionally biased region" description="Low complexity" evidence="1">
    <location>
        <begin position="801"/>
        <end position="814"/>
    </location>
</feature>
<feature type="region of interest" description="Disordered" evidence="1">
    <location>
        <begin position="1172"/>
        <end position="1198"/>
    </location>
</feature>
<proteinExistence type="predicted"/>
<feature type="region of interest" description="Disordered" evidence="1">
    <location>
        <begin position="355"/>
        <end position="389"/>
    </location>
</feature>
<sequence>MFFATRKRRREEGGAARPPHVSASSPSPPRPKKRKKERARKETSPSPSPGRERRRRRSPIGSTRQGVEKSNKLSFASPLSSPSPASQSPVIIDLCSDDEEGREERWPLQAATNAREESSSPSSSASLLERRKASSFLAGNVRRGLGIADAHGDQPDEDGDEAPAAFPAYATSAAVQRGVSHADATSVGAWGTEPASLSSRAASFRRISQPGRADAQELSVSSSMSLFHQALGERPAAPTSFPFSASAPKNGSLQTLPSAAEVAEGRSEGSLKPKWLTVGRSFDVSLLGGRGDRSLGATAGVPSGPRLERGRDEAAASLRPISGSAVRREEEERKRKNAEEKSLLEVKCLLGRDEETVKRRSRRQERGDMTAFEDADFDSLMPPPSSIFSAEDFDQLMGFSHPTTVFSSQREHKKSAGRGPETPCEGPEDDEEEHLTARPGPRLAEVEKRQTKNERRKLLPSGLLHDSPRRREKRGNETEGEEEGPVLRLLSFTLTDYKVQPDSLKKRAKETRVKESHQASDEAKRPEIQARDDGLPFYERIPFVVGRSSTSSTVLARLSRATGRPTLWNFSHLSSSFPSPSILLPTLRHVSASGPPLPGGRPAAKASGERGDRARAQGGDDAAGLYTVGVTFDVEGATLSGENEKTLRREHPAVQAPSVAGGEMEVALQVHQFRQRLGLRCRRGPGDAANWMSLVSFEPLFLFFSKSRRSTTSFSETAAHRQLALLSRARREAPDSLQLLFLSLFLSSLYDEPAHALFLWRRALLDLPGKRQESRPVQTPDTVPANRRVATGESSAGFSPGAAEDGARSAAAAQAERGSGVPAWASSDLWEGRLWLEHFFSAVGIFDCFSVSASRALAGDLVELLAQRAARREAAGSKARKTSDAEPRQTPAAERGADFSAEDARLQVLLGGLVPCEIRGGHHGFVVRLLQAFLHAEVYAASLGPGGRMLGMQQLELAFASPHNLHFGDPCAGYLLHSTLQLASMMRPASSLASAPLEAKTDEAADGLRLCEAVDEWVKSERRRVCEAHVSAFSFLDEERRRRAKAASRRLLPARPSCSRAELTEDPDKLLALFLHHTERATTTAALFDWFLAAEEASETLAWWADDAGEADAEQDAEQTPECEDALASDPHNATESLAFSSASPWTSRGRSRAPAVGELLTRLCLPAEARSVADERDSERSGEEGREDWQRDERRKQEQRDRLLAGLDALASPSVHRFCSNDPRAARAIEGAADARLLFTVSLLSVPSKFGSPSPGGSWSPVAPSPQGVAGSPSRAAAHEAESRDRSSRLVQFEDPDSAERAAPPEGKLEEKEKPKKKRSREGHPGALFGSWWPDRTFVEDSARSSLAATLSGLWKGVEAQLSDSVARLARTKQEAIGERRRREEEAEEPDEGGRQKSGEGPGDGGRTHDRGGGAGRGGDREREPSLPHDLSIEDETKKMKEARTRAQLIGLLSSQALLCLPGDPLVAYCVMAACRNPKVTKAVLRLFPSCPGLWLAYASSLYHEAFQQHPGARLFSSSAPSPCSASVPSSERCRGAQSGDAKTKENRCALASARNVMFTCCSAFSHHLPLAASWAHLEIVSQKAPDFSLPPPWPLPVGADSPLSSLSPQEVLVLHDACRAPLDRSLPALCWLSPLFASPASLRAPCLLPWEGAGLSERAVGVACCAAEGNFDDLSPRAAGLPAEPPLKARGNREREEERERPPALSFLDRKRLIAAKRRLTEKLNALARDKFAAVPPRQEQEFPLLSSPLYSCIFLLSILSAALSPASPSVAAWRVLSGSALPRLLSYLPRQRAPEGWHPSGGLGEEKGAHLGEVPRDCHFLAGVSERNVTGACTAAEAGPQLSGEEARCVELLFTFLLSLLVALGRSPLRLAVSTESREKAGRGEGEAEGVASRATREHARGKSLENATKDVLARASEVALAFFPRNRLFLAHFRRRHTDALDVRHRLLHLLRVPFFGILSSPWPRVWSPKREEEKASKHVASGSGTAPSTAALASVCANAGAPEEARKESRDARRAETRVGQGEAGKETKWSLRDGGTGNAAKTEMTERRNNATGEGGASDTETARKIGETDGAEASATRATRAREQAGNVETREGEGGEMPAEAEGDEEGCVDIEHTFCAEETDLEITAEGAFSLAMLEAFVLAEILAGAPSLKLLTSAFEFAFHDAQLSIAYGASPSRFFSRWSPTSSLAKEGIFFMYAHVLLLFLRDFSADEGGEAASSSQARGVVGSSLLKTPGAGRRTETGAQRKRRKALERDLDRVLLRGITQCPYSKRLWLLRLHRLAKARCARRTASDRGDLCSFFFSPTGESLKNPQQRTHPLSATSLSPSNSRAPLSTAPAAEKEDASSFEGKARSIRSEKEGPETPREQGEKGPENDAERRLAPRCVSLSSDDEAFLHCVEEMWEKGIALHLDPLYGCV</sequence>
<feature type="compositionally biased region" description="Basic and acidic residues" evidence="1">
    <location>
        <begin position="466"/>
        <end position="477"/>
    </location>
</feature>
<feature type="region of interest" description="Disordered" evidence="1">
    <location>
        <begin position="1678"/>
        <end position="1704"/>
    </location>
</feature>
<feature type="region of interest" description="Disordered" evidence="1">
    <location>
        <begin position="503"/>
        <end position="528"/>
    </location>
</feature>
<feature type="compositionally biased region" description="Basic and acidic residues" evidence="1">
    <location>
        <begin position="1278"/>
        <end position="1289"/>
    </location>
</feature>
<reference evidence="2" key="1">
    <citation type="journal article" date="2015" name="PLoS ONE">
        <title>Comprehensive Evaluation of Toxoplasma gondii VEG and Neospora caninum LIV Genomes with Tachyzoite Stage Transcriptome and Proteome Defines Novel Transcript Features.</title>
        <authorList>
            <person name="Ramaprasad A."/>
            <person name="Mourier T."/>
            <person name="Naeem R."/>
            <person name="Malas T.B."/>
            <person name="Moussa E."/>
            <person name="Panigrahi A."/>
            <person name="Vermont S.J."/>
            <person name="Otto T.D."/>
            <person name="Wastling J."/>
            <person name="Pain A."/>
        </authorList>
    </citation>
    <scope>NUCLEOTIDE SEQUENCE</scope>
    <source>
        <strain evidence="2">Liverpool</strain>
    </source>
</reference>
<feature type="compositionally biased region" description="Basic and acidic residues" evidence="1">
    <location>
        <begin position="2008"/>
        <end position="2022"/>
    </location>
</feature>
<feature type="compositionally biased region" description="Low complexity" evidence="1">
    <location>
        <begin position="15"/>
        <end position="25"/>
    </location>
</feature>
<feature type="compositionally biased region" description="Low complexity" evidence="1">
    <location>
        <begin position="1251"/>
        <end position="1267"/>
    </location>
</feature>
<feature type="region of interest" description="Disordered" evidence="1">
    <location>
        <begin position="1"/>
        <end position="131"/>
    </location>
</feature>
<feature type="region of interest" description="Disordered" evidence="1">
    <location>
        <begin position="2236"/>
        <end position="2256"/>
    </location>
</feature>
<feature type="region of interest" description="Disordered" evidence="1">
    <location>
        <begin position="289"/>
        <end position="339"/>
    </location>
</feature>
<feature type="region of interest" description="Disordered" evidence="1">
    <location>
        <begin position="873"/>
        <end position="897"/>
    </location>
</feature>
<feature type="compositionally biased region" description="Basic and acidic residues" evidence="1">
    <location>
        <begin position="1376"/>
        <end position="1386"/>
    </location>
</feature>
<feature type="compositionally biased region" description="Basic and acidic residues" evidence="1">
    <location>
        <begin position="1407"/>
        <end position="1436"/>
    </location>
</feature>
<feature type="compositionally biased region" description="Basic and acidic residues" evidence="1">
    <location>
        <begin position="510"/>
        <end position="528"/>
    </location>
</feature>
<feature type="compositionally biased region" description="Low complexity" evidence="1">
    <location>
        <begin position="73"/>
        <end position="89"/>
    </location>
</feature>
<feature type="region of interest" description="Disordered" evidence="1">
    <location>
        <begin position="592"/>
        <end position="620"/>
    </location>
</feature>
<evidence type="ECO:0000313" key="2">
    <source>
        <dbReference type="EMBL" id="CEL64935.1"/>
    </source>
</evidence>
<feature type="region of interest" description="Disordered" evidence="1">
    <location>
        <begin position="2000"/>
        <end position="2113"/>
    </location>
</feature>
<feature type="compositionally biased region" description="Basic and acidic residues" evidence="1">
    <location>
        <begin position="444"/>
        <end position="457"/>
    </location>
</feature>
<feature type="region of interest" description="Disordered" evidence="1">
    <location>
        <begin position="1376"/>
        <end position="1436"/>
    </location>
</feature>
<name>A0A0F7U8L3_NEOCL</name>
<accession>A0A0F7U8L3</accession>